<dbReference type="InterPro" id="IPR000719">
    <property type="entry name" value="Prot_kinase_dom"/>
</dbReference>
<dbReference type="VEuPathDB" id="FungiDB:RhiirA1_529007"/>
<dbReference type="Pfam" id="PF07714">
    <property type="entry name" value="PK_Tyr_Ser-Thr"/>
    <property type="match status" value="1"/>
</dbReference>
<dbReference type="Proteomes" id="UP000232688">
    <property type="component" value="Unassembled WGS sequence"/>
</dbReference>
<dbReference type="PRINTS" id="PR00109">
    <property type="entry name" value="TYRKINASE"/>
</dbReference>
<sequence length="404" mass="46279">MDKASRTEKKCSECDNPSKGKSNLCLICTTRHIQVKIDEFIKYTQTSAHKVEQAVQWVDWKELSDIEKIGEGGFGSVYSSCWSKDISFMRKKVGKKKRRRVIKSEREIIALKTIGSPDLSMDNFLKEAEALFDCYNQENSGFCIKGLTQDPISMQYYIVTEYAENGDLRKYLHVNPNLSWENRLYIVWDISLDLERIHKAGLIHRDIHAGNILHSGKFVHLEEGKEVHEGVAYISDFGYSMAASYPHNNKENIYGVMPYIAPEVFNGMGYSMKSDIYSIGIIMWELASGKQPFANISHDADLVLKIYDGLRPEPTPNAPLFYLELMQSCWHKDPSKRPKAEEIGDMIEKQMEIGLDKEKMQFIEAEEKQKTASKIDNDKIDPNAIYTSRLIPTITSLLSKRNSF</sequence>
<gene>
    <name evidence="2" type="ORF">RhiirA1_529007</name>
</gene>
<accession>A0A2N0SI19</accession>
<evidence type="ECO:0000259" key="1">
    <source>
        <dbReference type="PROSITE" id="PS50011"/>
    </source>
</evidence>
<dbReference type="VEuPathDB" id="FungiDB:RhiirFUN_005597"/>
<keyword evidence="2" id="KW-0808">Transferase</keyword>
<name>A0A2N0SI19_9GLOM</name>
<dbReference type="SUPFAM" id="SSF56112">
    <property type="entry name" value="Protein kinase-like (PK-like)"/>
    <property type="match status" value="1"/>
</dbReference>
<proteinExistence type="predicted"/>
<dbReference type="GO" id="GO:0004672">
    <property type="term" value="F:protein kinase activity"/>
    <property type="evidence" value="ECO:0007669"/>
    <property type="project" value="InterPro"/>
</dbReference>
<reference evidence="2 3" key="2">
    <citation type="submission" date="2017-10" db="EMBL/GenBank/DDBJ databases">
        <title>Genome analyses suggest a sexual origin of heterokaryosis in a supposedly ancient asexual fungus.</title>
        <authorList>
            <person name="Corradi N."/>
            <person name="Sedzielewska K."/>
            <person name="Noel J."/>
            <person name="Charron P."/>
            <person name="Farinelli L."/>
            <person name="Marton T."/>
            <person name="Kruger M."/>
            <person name="Pelin A."/>
            <person name="Brachmann A."/>
            <person name="Corradi N."/>
        </authorList>
    </citation>
    <scope>NUCLEOTIDE SEQUENCE [LARGE SCALE GENOMIC DNA]</scope>
    <source>
        <strain evidence="2 3">A1</strain>
    </source>
</reference>
<reference evidence="2 3" key="1">
    <citation type="submission" date="2017-10" db="EMBL/GenBank/DDBJ databases">
        <title>Extensive intraspecific genome diversity in a model arbuscular mycorrhizal fungus.</title>
        <authorList>
            <person name="Chen E.C.H."/>
            <person name="Morin E."/>
            <person name="Baudet D."/>
            <person name="Noel J."/>
            <person name="Ndikumana S."/>
            <person name="Charron P."/>
            <person name="St-Onge C."/>
            <person name="Giorgi J."/>
            <person name="Grigoriev I.V."/>
            <person name="Roux C."/>
            <person name="Martin F.M."/>
            <person name="Corradi N."/>
        </authorList>
    </citation>
    <scope>NUCLEOTIDE SEQUENCE [LARGE SCALE GENOMIC DNA]</scope>
    <source>
        <strain evidence="2 3">A1</strain>
    </source>
</reference>
<dbReference type="VEuPathDB" id="FungiDB:FUN_005876"/>
<dbReference type="PROSITE" id="PS50011">
    <property type="entry name" value="PROTEIN_KINASE_DOM"/>
    <property type="match status" value="1"/>
</dbReference>
<dbReference type="InterPro" id="IPR001245">
    <property type="entry name" value="Ser-Thr/Tyr_kinase_cat_dom"/>
</dbReference>
<evidence type="ECO:0000313" key="2">
    <source>
        <dbReference type="EMBL" id="PKC75199.1"/>
    </source>
</evidence>
<dbReference type="InterPro" id="IPR050167">
    <property type="entry name" value="Ser_Thr_protein_kinase"/>
</dbReference>
<feature type="domain" description="Protein kinase" evidence="1">
    <location>
        <begin position="63"/>
        <end position="363"/>
    </location>
</feature>
<keyword evidence="2" id="KW-0418">Kinase</keyword>
<comment type="caution">
    <text evidence="2">The sequence shown here is derived from an EMBL/GenBank/DDBJ whole genome shotgun (WGS) entry which is preliminary data.</text>
</comment>
<dbReference type="Gene3D" id="1.10.510.10">
    <property type="entry name" value="Transferase(Phosphotransferase) domain 1"/>
    <property type="match status" value="1"/>
</dbReference>
<feature type="non-terminal residue" evidence="2">
    <location>
        <position position="1"/>
    </location>
</feature>
<dbReference type="GO" id="GO:0005524">
    <property type="term" value="F:ATP binding"/>
    <property type="evidence" value="ECO:0007669"/>
    <property type="project" value="InterPro"/>
</dbReference>
<dbReference type="PANTHER" id="PTHR23257">
    <property type="entry name" value="SERINE-THREONINE PROTEIN KINASE"/>
    <property type="match status" value="1"/>
</dbReference>
<organism evidence="2 3">
    <name type="scientific">Rhizophagus irregularis</name>
    <dbReference type="NCBI Taxonomy" id="588596"/>
    <lineage>
        <taxon>Eukaryota</taxon>
        <taxon>Fungi</taxon>
        <taxon>Fungi incertae sedis</taxon>
        <taxon>Mucoromycota</taxon>
        <taxon>Glomeromycotina</taxon>
        <taxon>Glomeromycetes</taxon>
        <taxon>Glomerales</taxon>
        <taxon>Glomeraceae</taxon>
        <taxon>Rhizophagus</taxon>
    </lineage>
</organism>
<dbReference type="InterPro" id="IPR011009">
    <property type="entry name" value="Kinase-like_dom_sf"/>
</dbReference>
<protein>
    <submittedName>
        <fullName evidence="2">Kinase-like protein</fullName>
    </submittedName>
</protein>
<evidence type="ECO:0000313" key="3">
    <source>
        <dbReference type="Proteomes" id="UP000232688"/>
    </source>
</evidence>
<dbReference type="AlphaFoldDB" id="A0A2N0SI19"/>
<dbReference type="EMBL" id="LLXH01000029">
    <property type="protein sequence ID" value="PKC75199.1"/>
    <property type="molecule type" value="Genomic_DNA"/>
</dbReference>